<dbReference type="EMBL" id="BNEE01000006">
    <property type="protein sequence ID" value="GHI84941.1"/>
    <property type="molecule type" value="Genomic_DNA"/>
</dbReference>
<reference evidence="2" key="1">
    <citation type="submission" date="2020-09" db="EMBL/GenBank/DDBJ databases">
        <title>Whole genome shotgun sequence of Streptomyces xanthophaeus NBRC 12829.</title>
        <authorList>
            <person name="Komaki H."/>
            <person name="Tamura T."/>
        </authorList>
    </citation>
    <scope>NUCLEOTIDE SEQUENCE</scope>
    <source>
        <strain evidence="2">NBRC 12829</strain>
    </source>
</reference>
<evidence type="ECO:0000256" key="1">
    <source>
        <dbReference type="SAM" id="MobiDB-lite"/>
    </source>
</evidence>
<comment type="caution">
    <text evidence="2">The sequence shown here is derived from an EMBL/GenBank/DDBJ whole genome shotgun (WGS) entry which is preliminary data.</text>
</comment>
<feature type="region of interest" description="Disordered" evidence="1">
    <location>
        <begin position="24"/>
        <end position="75"/>
    </location>
</feature>
<gene>
    <name evidence="2" type="ORF">Sxan_23050</name>
</gene>
<organism evidence="2 3">
    <name type="scientific">Streptomyces xanthophaeus</name>
    <dbReference type="NCBI Taxonomy" id="67385"/>
    <lineage>
        <taxon>Bacteria</taxon>
        <taxon>Bacillati</taxon>
        <taxon>Actinomycetota</taxon>
        <taxon>Actinomycetes</taxon>
        <taxon>Kitasatosporales</taxon>
        <taxon>Streptomycetaceae</taxon>
        <taxon>Streptomyces</taxon>
    </lineage>
</organism>
<accession>A0A919GYD3</accession>
<evidence type="ECO:0000313" key="2">
    <source>
        <dbReference type="EMBL" id="GHI84941.1"/>
    </source>
</evidence>
<sequence length="108" mass="11351">MCPFPIGLVAVGMNRVINIAATVDGPTPPRLSRHQPPPAARRTGPVTEMTGTCKGRREPLRSPTGSLRPAQEGPGRLLVAVAPEFVRADRPTITTGQVQGTVYRSAGG</sequence>
<keyword evidence="3" id="KW-1185">Reference proteome</keyword>
<dbReference type="AlphaFoldDB" id="A0A919GYD3"/>
<protein>
    <submittedName>
        <fullName evidence="2">Uncharacterized protein</fullName>
    </submittedName>
</protein>
<name>A0A919GYD3_9ACTN</name>
<evidence type="ECO:0000313" key="3">
    <source>
        <dbReference type="Proteomes" id="UP000600026"/>
    </source>
</evidence>
<proteinExistence type="predicted"/>
<dbReference type="Proteomes" id="UP000600026">
    <property type="component" value="Unassembled WGS sequence"/>
</dbReference>